<dbReference type="RefSeq" id="WP_126915177.1">
    <property type="nucleotide sequence ID" value="NZ_CP034587.1"/>
</dbReference>
<dbReference type="PANTHER" id="PTHR11487:SF0">
    <property type="entry name" value="S-ACYL FATTY ACID SYNTHASE THIOESTERASE, MEDIUM CHAIN"/>
    <property type="match status" value="1"/>
</dbReference>
<evidence type="ECO:0000256" key="1">
    <source>
        <dbReference type="ARBA" id="ARBA00007169"/>
    </source>
</evidence>
<sequence length="248" mass="27416">MERIVDEDGTWVRRYTAPSGAKQVVCFPHAGGAAGFYRPWAMALKGEYDLLAVQYPGRQDRIGEPCATTMDEMVRRATAALLPELDRPTVFFGHSMGGLVAFEVARRLAAVGRQPEALFVSCSRAPGDRDPADLIDTDDESLRTEVRRLGGMDPRLLDDPALMEMLLPPLRGDFALLRSYDFQPGPELSCDIVSLVGTEDPLVSPGLARRWGRYTSGGFQAHELPGDHFYLVERQAEVLAVLRRRPAS</sequence>
<organism evidence="4 5">
    <name type="scientific">Streptomyces luteoverticillatus</name>
    <name type="common">Streptoverticillium luteoverticillatus</name>
    <dbReference type="NCBI Taxonomy" id="66425"/>
    <lineage>
        <taxon>Bacteria</taxon>
        <taxon>Bacillati</taxon>
        <taxon>Actinomycetota</taxon>
        <taxon>Actinomycetes</taxon>
        <taxon>Kitasatosporales</taxon>
        <taxon>Streptomycetaceae</taxon>
        <taxon>Streptomyces</taxon>
    </lineage>
</organism>
<dbReference type="OrthoDB" id="8480037at2"/>
<proteinExistence type="inferred from homology"/>
<evidence type="ECO:0000256" key="2">
    <source>
        <dbReference type="ARBA" id="ARBA00022801"/>
    </source>
</evidence>
<dbReference type="SMART" id="SM00824">
    <property type="entry name" value="PKS_TE"/>
    <property type="match status" value="1"/>
</dbReference>
<name>A0A3S9PJY9_STRLT</name>
<dbReference type="GO" id="GO:0008610">
    <property type="term" value="P:lipid biosynthetic process"/>
    <property type="evidence" value="ECO:0007669"/>
    <property type="project" value="TreeGrafter"/>
</dbReference>
<protein>
    <submittedName>
        <fullName evidence="4">Thioesterase</fullName>
    </submittedName>
</protein>
<dbReference type="Proteomes" id="UP000267900">
    <property type="component" value="Chromosome"/>
</dbReference>
<feature type="domain" description="Thioesterase TesA-like" evidence="3">
    <location>
        <begin position="25"/>
        <end position="242"/>
    </location>
</feature>
<dbReference type="EMBL" id="CP034587">
    <property type="protein sequence ID" value="AZQ72658.1"/>
    <property type="molecule type" value="Genomic_DNA"/>
</dbReference>
<evidence type="ECO:0000313" key="4">
    <source>
        <dbReference type="EMBL" id="AZQ72658.1"/>
    </source>
</evidence>
<dbReference type="PANTHER" id="PTHR11487">
    <property type="entry name" value="THIOESTERASE"/>
    <property type="match status" value="1"/>
</dbReference>
<keyword evidence="5" id="KW-1185">Reference proteome</keyword>
<dbReference type="InterPro" id="IPR012223">
    <property type="entry name" value="TEII"/>
</dbReference>
<dbReference type="Pfam" id="PF00975">
    <property type="entry name" value="Thioesterase"/>
    <property type="match status" value="1"/>
</dbReference>
<dbReference type="InterPro" id="IPR020802">
    <property type="entry name" value="TesA-like"/>
</dbReference>
<keyword evidence="2" id="KW-0378">Hydrolase</keyword>
<dbReference type="SUPFAM" id="SSF53474">
    <property type="entry name" value="alpha/beta-Hydrolases"/>
    <property type="match status" value="1"/>
</dbReference>
<dbReference type="Gene3D" id="3.40.50.1820">
    <property type="entry name" value="alpha/beta hydrolase"/>
    <property type="match status" value="1"/>
</dbReference>
<evidence type="ECO:0000259" key="3">
    <source>
        <dbReference type="SMART" id="SM00824"/>
    </source>
</evidence>
<reference evidence="4 5" key="1">
    <citation type="submission" date="2018-12" db="EMBL/GenBank/DDBJ databases">
        <title>The whole draft genome of Streptomyce luteoverticillatus CGMCC 15060.</title>
        <authorList>
            <person name="Feng Z."/>
            <person name="Chen G."/>
            <person name="Zhang J."/>
            <person name="Zhu H."/>
            <person name="Yu X."/>
            <person name="Zhang W."/>
            <person name="Zhang X."/>
        </authorList>
    </citation>
    <scope>NUCLEOTIDE SEQUENCE [LARGE SCALE GENOMIC DNA]</scope>
    <source>
        <strain evidence="4 5">CGMCC 15060</strain>
    </source>
</reference>
<accession>A0A3S9PJY9</accession>
<dbReference type="InterPro" id="IPR001031">
    <property type="entry name" value="Thioesterase"/>
</dbReference>
<gene>
    <name evidence="4" type="ORF">EKH77_16795</name>
</gene>
<dbReference type="InterPro" id="IPR029058">
    <property type="entry name" value="AB_hydrolase_fold"/>
</dbReference>
<evidence type="ECO:0000313" key="5">
    <source>
        <dbReference type="Proteomes" id="UP000267900"/>
    </source>
</evidence>
<dbReference type="GO" id="GO:0016787">
    <property type="term" value="F:hydrolase activity"/>
    <property type="evidence" value="ECO:0007669"/>
    <property type="project" value="UniProtKB-KW"/>
</dbReference>
<comment type="similarity">
    <text evidence="1">Belongs to the thioesterase family.</text>
</comment>
<dbReference type="AlphaFoldDB" id="A0A3S9PJY9"/>